<dbReference type="OrthoDB" id="9804723at2"/>
<dbReference type="InterPro" id="IPR000073">
    <property type="entry name" value="AB_hydrolase_1"/>
</dbReference>
<sequence length="281" mass="30885">MDATVSSASLDFWVPSQEAWANSKKRVELPNGMSMAYTDFGDPSGAPLLLIHGYTDNSRAWSLNGPYLRGRRLIAIDLRGHGQSSVTDTYSVDELANDVALFIDKLGLGKIDVAGHSLGSITAQVLAAFYPDKVNSIVLVNSTLKVNAGPGEFLWDTVMDLSYPLDPDGALMSEWFWNPTPIDPTFLHYSIQEAARTDERTWRGVLRALSTTDLAPIQSLIKAKVMIIWGDLDPLFDLGSQEALRAVHPDAEILTIEGAGHNPNWEHPEKVAKAILRFLAR</sequence>
<dbReference type="PANTHER" id="PTHR43798:SF33">
    <property type="entry name" value="HYDROLASE, PUTATIVE (AFU_ORTHOLOGUE AFUA_2G14860)-RELATED"/>
    <property type="match status" value="1"/>
</dbReference>
<dbReference type="Proteomes" id="UP000037425">
    <property type="component" value="Unassembled WGS sequence"/>
</dbReference>
<reference evidence="3" key="1">
    <citation type="submission" date="2015-07" db="EMBL/GenBank/DDBJ databases">
        <title>Whole genome sequence of an Ensifer adhaerens strain isolated from a cave pool in the Wind Cave National Park.</title>
        <authorList>
            <person name="Eng W.W.H."/>
            <person name="Gan H.M."/>
            <person name="Barton H.A."/>
            <person name="Savka M.A."/>
        </authorList>
    </citation>
    <scope>NUCLEOTIDE SEQUENCE [LARGE SCALE GENOMIC DNA]</scope>
    <source>
        <strain evidence="3">SD006</strain>
    </source>
</reference>
<organism evidence="2 3">
    <name type="scientific">Ensifer adhaerens</name>
    <name type="common">Sinorhizobium morelense</name>
    <dbReference type="NCBI Taxonomy" id="106592"/>
    <lineage>
        <taxon>Bacteria</taxon>
        <taxon>Pseudomonadati</taxon>
        <taxon>Pseudomonadota</taxon>
        <taxon>Alphaproteobacteria</taxon>
        <taxon>Hyphomicrobiales</taxon>
        <taxon>Rhizobiaceae</taxon>
        <taxon>Sinorhizobium/Ensifer group</taxon>
        <taxon>Ensifer</taxon>
    </lineage>
</organism>
<dbReference type="GO" id="GO:0047372">
    <property type="term" value="F:monoacylglycerol lipase activity"/>
    <property type="evidence" value="ECO:0007669"/>
    <property type="project" value="TreeGrafter"/>
</dbReference>
<gene>
    <name evidence="2" type="ORF">AC244_27305</name>
</gene>
<protein>
    <recommendedName>
        <fullName evidence="1">AB hydrolase-1 domain-containing protein</fullName>
    </recommendedName>
</protein>
<comment type="caution">
    <text evidence="2">The sequence shown here is derived from an EMBL/GenBank/DDBJ whole genome shotgun (WGS) entry which is preliminary data.</text>
</comment>
<dbReference type="RefSeq" id="WP_053251951.1">
    <property type="nucleotide sequence ID" value="NZ_LGAP01000027.1"/>
</dbReference>
<evidence type="ECO:0000313" key="3">
    <source>
        <dbReference type="Proteomes" id="UP000037425"/>
    </source>
</evidence>
<feature type="domain" description="AB hydrolase-1" evidence="1">
    <location>
        <begin position="47"/>
        <end position="268"/>
    </location>
</feature>
<dbReference type="Pfam" id="PF00561">
    <property type="entry name" value="Abhydrolase_1"/>
    <property type="match status" value="1"/>
</dbReference>
<dbReference type="AlphaFoldDB" id="A0A0L8BI57"/>
<dbReference type="PANTHER" id="PTHR43798">
    <property type="entry name" value="MONOACYLGLYCEROL LIPASE"/>
    <property type="match status" value="1"/>
</dbReference>
<name>A0A0L8BI57_ENSAD</name>
<evidence type="ECO:0000313" key="2">
    <source>
        <dbReference type="EMBL" id="KOF14352.1"/>
    </source>
</evidence>
<dbReference type="PRINTS" id="PR00111">
    <property type="entry name" value="ABHYDROLASE"/>
</dbReference>
<dbReference type="GO" id="GO:0046464">
    <property type="term" value="P:acylglycerol catabolic process"/>
    <property type="evidence" value="ECO:0007669"/>
    <property type="project" value="TreeGrafter"/>
</dbReference>
<evidence type="ECO:0000259" key="1">
    <source>
        <dbReference type="Pfam" id="PF00561"/>
    </source>
</evidence>
<dbReference type="PATRIC" id="fig|106592.7.peg.4251"/>
<dbReference type="InterPro" id="IPR050266">
    <property type="entry name" value="AB_hydrolase_sf"/>
</dbReference>
<dbReference type="GO" id="GO:0016020">
    <property type="term" value="C:membrane"/>
    <property type="evidence" value="ECO:0007669"/>
    <property type="project" value="TreeGrafter"/>
</dbReference>
<dbReference type="SUPFAM" id="SSF53474">
    <property type="entry name" value="alpha/beta-Hydrolases"/>
    <property type="match status" value="1"/>
</dbReference>
<dbReference type="Gene3D" id="3.40.50.1820">
    <property type="entry name" value="alpha/beta hydrolase"/>
    <property type="match status" value="1"/>
</dbReference>
<dbReference type="EMBL" id="LGAP01000027">
    <property type="protein sequence ID" value="KOF14352.1"/>
    <property type="molecule type" value="Genomic_DNA"/>
</dbReference>
<proteinExistence type="predicted"/>
<accession>A0A0L8BI57</accession>
<dbReference type="InterPro" id="IPR029058">
    <property type="entry name" value="AB_hydrolase_fold"/>
</dbReference>